<dbReference type="GO" id="GO:0070402">
    <property type="term" value="F:NADPH binding"/>
    <property type="evidence" value="ECO:0007669"/>
    <property type="project" value="TreeGrafter"/>
</dbReference>
<accession>A0A934KMI0</accession>
<dbReference type="PANTHER" id="PTHR34934:SF1">
    <property type="entry name" value="FLAVIN-DEPENDENT THYMIDYLATE SYNTHASE"/>
    <property type="match status" value="1"/>
</dbReference>
<dbReference type="PANTHER" id="PTHR34934">
    <property type="entry name" value="FLAVIN-DEPENDENT THYMIDYLATE SYNTHASE"/>
    <property type="match status" value="1"/>
</dbReference>
<dbReference type="GO" id="GO:0050660">
    <property type="term" value="F:flavin adenine dinucleotide binding"/>
    <property type="evidence" value="ECO:0007669"/>
    <property type="project" value="InterPro"/>
</dbReference>
<dbReference type="AlphaFoldDB" id="A0A934KMI0"/>
<dbReference type="PROSITE" id="PS51331">
    <property type="entry name" value="THYX"/>
    <property type="match status" value="2"/>
</dbReference>
<dbReference type="Proteomes" id="UP000614410">
    <property type="component" value="Unassembled WGS sequence"/>
</dbReference>
<name>A0A934KMI0_9BACT</name>
<dbReference type="GO" id="GO:0050797">
    <property type="term" value="F:thymidylate synthase (FAD) activity"/>
    <property type="evidence" value="ECO:0007669"/>
    <property type="project" value="InterPro"/>
</dbReference>
<reference evidence="1 2" key="1">
    <citation type="submission" date="2020-10" db="EMBL/GenBank/DDBJ databases">
        <title>Ca. Dormibacterota MAGs.</title>
        <authorList>
            <person name="Montgomery K."/>
        </authorList>
    </citation>
    <scope>NUCLEOTIDE SEQUENCE [LARGE SCALE GENOMIC DNA]</scope>
    <source>
        <strain evidence="1">Mitchell_Peninsula_5</strain>
    </source>
</reference>
<protein>
    <submittedName>
        <fullName evidence="1">FAD-dependent thymidylate synthase</fullName>
    </submittedName>
</protein>
<dbReference type="SUPFAM" id="SSF69796">
    <property type="entry name" value="Thymidylate synthase-complementing protein Thy1"/>
    <property type="match status" value="2"/>
</dbReference>
<gene>
    <name evidence="1" type="ORF">JF887_09135</name>
</gene>
<dbReference type="EMBL" id="JAEKNN010000047">
    <property type="protein sequence ID" value="MBJ7609573.1"/>
    <property type="molecule type" value="Genomic_DNA"/>
</dbReference>
<evidence type="ECO:0000313" key="1">
    <source>
        <dbReference type="EMBL" id="MBJ7609573.1"/>
    </source>
</evidence>
<dbReference type="Gene3D" id="3.30.1360.170">
    <property type="match status" value="2"/>
</dbReference>
<evidence type="ECO:0000313" key="2">
    <source>
        <dbReference type="Proteomes" id="UP000614410"/>
    </source>
</evidence>
<dbReference type="InterPro" id="IPR036098">
    <property type="entry name" value="Thymidylate_synthase_ThyX_sf"/>
</dbReference>
<dbReference type="InterPro" id="IPR003669">
    <property type="entry name" value="Thymidylate_synthase_ThyX"/>
</dbReference>
<dbReference type="GO" id="GO:0004799">
    <property type="term" value="F:thymidylate synthase activity"/>
    <property type="evidence" value="ECO:0007669"/>
    <property type="project" value="TreeGrafter"/>
</dbReference>
<organism evidence="1 2">
    <name type="scientific">Candidatus Amunia macphersoniae</name>
    <dbReference type="NCBI Taxonomy" id="3127014"/>
    <lineage>
        <taxon>Bacteria</taxon>
        <taxon>Bacillati</taxon>
        <taxon>Candidatus Dormiibacterota</taxon>
        <taxon>Candidatus Dormibacteria</taxon>
        <taxon>Candidatus Aeolococcales</taxon>
        <taxon>Candidatus Aeolococcaceae</taxon>
        <taxon>Candidatus Amunia</taxon>
    </lineage>
</organism>
<dbReference type="GO" id="GO:0006231">
    <property type="term" value="P:dTMP biosynthetic process"/>
    <property type="evidence" value="ECO:0007669"/>
    <property type="project" value="InterPro"/>
</dbReference>
<dbReference type="CDD" id="cd20175">
    <property type="entry name" value="ThyX"/>
    <property type="match status" value="1"/>
</dbReference>
<sequence>MLWGPAAGLPQSLLEVAMTQLAPPPPGRPSTYFAEPFTAHERAVLSRHVTNIDGPVFALVGLPQVTAAALFARYSRSAKSLRRLLLDEFLGDAVEPLPAEASDAGRARAGDLFGRVLAEYGDDSVAQLAGVHIACEQVSQPLAKAIEWGRLAGYLEQSTRYIPYTDRRDGRYRYHLDPNLMASPSAAVYVEAMDGLFDTYCALLDLLREHLDSTIGREEDERARRRAIRALALDLLRGLLPAGTVSNVGVFASPQAYEQMVLRLRAHRLPEARTYAELIAAELQKVVPEFLTRLERPDRGGVWVDYLADTAAALEASATVAAPSFEQSEEGVRLVDWTRDGEDRILAASLLPHSRVTLQSLLETVHGLAEPRRDELFAAAVGERGNRRHRPGRGFEHCEYTFEVVSDYGAFRDLQRHRMLTIQWQPLTPSLGYVVPATVEEAGLGPRWRGAVERAEAAYEGVAGAFPEQAQYLVTLGHRLRYVIRMNAREAMHLIELRTSPQGHPHYRRVGQEMHRLIDQVAGHHRVAAAMRFVGADDVHLPRYAAERGRVGEDGDSEAGD</sequence>
<proteinExistence type="predicted"/>
<dbReference type="Pfam" id="PF02511">
    <property type="entry name" value="Thy1"/>
    <property type="match status" value="2"/>
</dbReference>
<comment type="caution">
    <text evidence="1">The sequence shown here is derived from an EMBL/GenBank/DDBJ whole genome shotgun (WGS) entry which is preliminary data.</text>
</comment>